<dbReference type="CDD" id="cd22269">
    <property type="entry name" value="DPBB_EG45-like"/>
    <property type="match status" value="1"/>
</dbReference>
<name>A0A8T1PTI1_CARIL</name>
<dbReference type="PROSITE" id="PS50842">
    <property type="entry name" value="EXPANSIN_EG45"/>
    <property type="match status" value="1"/>
</dbReference>
<dbReference type="InterPro" id="IPR036908">
    <property type="entry name" value="RlpA-like_sf"/>
</dbReference>
<dbReference type="Pfam" id="PF03330">
    <property type="entry name" value="DPBB_1"/>
    <property type="match status" value="1"/>
</dbReference>
<comment type="subcellular location">
    <subcellularLocation>
        <location evidence="1">Secreted</location>
    </subcellularLocation>
</comment>
<keyword evidence="2" id="KW-0964">Secreted</keyword>
<evidence type="ECO:0000256" key="1">
    <source>
        <dbReference type="ARBA" id="ARBA00004613"/>
    </source>
</evidence>
<dbReference type="InterPro" id="IPR009009">
    <property type="entry name" value="RlpA-like_DPBB"/>
</dbReference>
<sequence length="134" mass="14054">MRALGVVILGFIMLIIAICLMPEAANAAQGTAIYYDPPYIPSACYGRQNLGVMVAGASDQIWGNRAACGKNYRVTCIGGANLAPHPCKSGNVVVKIVDHCPSPGCNGTINLSRDAFSKIADLKAGKVKIEYTPA</sequence>
<evidence type="ECO:0000259" key="5">
    <source>
        <dbReference type="PROSITE" id="PS50842"/>
    </source>
</evidence>
<dbReference type="GO" id="GO:0048046">
    <property type="term" value="C:apoplast"/>
    <property type="evidence" value="ECO:0007669"/>
    <property type="project" value="InterPro"/>
</dbReference>
<feature type="domain" description="Expansin-like EG45" evidence="5">
    <location>
        <begin position="30"/>
        <end position="134"/>
    </location>
</feature>
<dbReference type="PANTHER" id="PTHR47295">
    <property type="entry name" value="EG45-LIKE DOMAIN CONTAINING PROTEIN 1-RELATED"/>
    <property type="match status" value="1"/>
</dbReference>
<evidence type="ECO:0000256" key="2">
    <source>
        <dbReference type="ARBA" id="ARBA00022525"/>
    </source>
</evidence>
<evidence type="ECO:0000256" key="3">
    <source>
        <dbReference type="ARBA" id="ARBA00022729"/>
    </source>
</evidence>
<dbReference type="Gene3D" id="2.40.40.10">
    <property type="entry name" value="RlpA-like domain"/>
    <property type="match status" value="1"/>
</dbReference>
<dbReference type="FunFam" id="2.40.40.10:FF:000005">
    <property type="entry name" value="Barwin-related endoglucanase"/>
    <property type="match status" value="1"/>
</dbReference>
<dbReference type="SUPFAM" id="SSF50685">
    <property type="entry name" value="Barwin-like endoglucanases"/>
    <property type="match status" value="1"/>
</dbReference>
<evidence type="ECO:0000313" key="7">
    <source>
        <dbReference type="EMBL" id="KAG6698862.1"/>
    </source>
</evidence>
<dbReference type="OrthoDB" id="623670at2759"/>
<evidence type="ECO:0000313" key="6">
    <source>
        <dbReference type="EMBL" id="KAG6644202.1"/>
    </source>
</evidence>
<gene>
    <name evidence="6" type="ORF">CIPAW_08G039700</name>
    <name evidence="7" type="ORF">I3842_08G040500</name>
</gene>
<proteinExistence type="predicted"/>
<keyword evidence="8" id="KW-1185">Reference proteome</keyword>
<dbReference type="PANTHER" id="PTHR47295:SF5">
    <property type="entry name" value="EG45-LIKE DOMAIN CONTAINING PROTEIN 2"/>
    <property type="match status" value="1"/>
</dbReference>
<organism evidence="6 8">
    <name type="scientific">Carya illinoinensis</name>
    <name type="common">Pecan</name>
    <dbReference type="NCBI Taxonomy" id="32201"/>
    <lineage>
        <taxon>Eukaryota</taxon>
        <taxon>Viridiplantae</taxon>
        <taxon>Streptophyta</taxon>
        <taxon>Embryophyta</taxon>
        <taxon>Tracheophyta</taxon>
        <taxon>Spermatophyta</taxon>
        <taxon>Magnoliopsida</taxon>
        <taxon>eudicotyledons</taxon>
        <taxon>Gunneridae</taxon>
        <taxon>Pentapetalae</taxon>
        <taxon>rosids</taxon>
        <taxon>fabids</taxon>
        <taxon>Fagales</taxon>
        <taxon>Juglandaceae</taxon>
        <taxon>Carya</taxon>
    </lineage>
</organism>
<dbReference type="InterPro" id="IPR007112">
    <property type="entry name" value="Expansin/allergen_DPBB_dom"/>
</dbReference>
<protein>
    <recommendedName>
        <fullName evidence="5">Expansin-like EG45 domain-containing protein</fullName>
    </recommendedName>
</protein>
<feature type="chain" id="PRO_5035816547" description="Expansin-like EG45 domain-containing protein" evidence="4">
    <location>
        <begin position="28"/>
        <end position="134"/>
    </location>
</feature>
<dbReference type="GO" id="GO:0009627">
    <property type="term" value="P:systemic acquired resistance"/>
    <property type="evidence" value="ECO:0007669"/>
    <property type="project" value="InterPro"/>
</dbReference>
<reference evidence="6" key="1">
    <citation type="submission" date="2020-12" db="EMBL/GenBank/DDBJ databases">
        <title>WGS assembly of Carya illinoinensis cv. Pawnee.</title>
        <authorList>
            <person name="Platts A."/>
            <person name="Shu S."/>
            <person name="Wright S."/>
            <person name="Barry K."/>
            <person name="Edger P."/>
            <person name="Pires J.C."/>
            <person name="Schmutz J."/>
        </authorList>
    </citation>
    <scope>NUCLEOTIDE SEQUENCE</scope>
    <source>
        <tissue evidence="6">Leaf</tissue>
    </source>
</reference>
<dbReference type="SMART" id="SM00837">
    <property type="entry name" value="DPBB_1"/>
    <property type="match status" value="1"/>
</dbReference>
<dbReference type="InterPro" id="IPR044206">
    <property type="entry name" value="EGC1/2"/>
</dbReference>
<evidence type="ECO:0000313" key="8">
    <source>
        <dbReference type="Proteomes" id="UP000811609"/>
    </source>
</evidence>
<dbReference type="AlphaFoldDB" id="A0A8T1PTI1"/>
<reference evidence="7" key="2">
    <citation type="submission" date="2021-01" db="EMBL/GenBank/DDBJ databases">
        <authorList>
            <person name="Lovell J.T."/>
            <person name="Bentley N."/>
            <person name="Bhattarai G."/>
            <person name="Jenkins J.W."/>
            <person name="Sreedasyam A."/>
            <person name="Alarcon Y."/>
            <person name="Bock C."/>
            <person name="Boston L."/>
            <person name="Carlson J."/>
            <person name="Cervantes K."/>
            <person name="Clermont K."/>
            <person name="Krom N."/>
            <person name="Kubenka K."/>
            <person name="Mamidi S."/>
            <person name="Mattison C."/>
            <person name="Monteros M."/>
            <person name="Pisani C."/>
            <person name="Plott C."/>
            <person name="Rajasekar S."/>
            <person name="Rhein H.S."/>
            <person name="Rohla C."/>
            <person name="Song M."/>
            <person name="Hilaire R.S."/>
            <person name="Shu S."/>
            <person name="Wells L."/>
            <person name="Wang X."/>
            <person name="Webber J."/>
            <person name="Heerema R.J."/>
            <person name="Klein P."/>
            <person name="Conner P."/>
            <person name="Grauke L."/>
            <person name="Grimwood J."/>
            <person name="Schmutz J."/>
            <person name="Randall J.J."/>
        </authorList>
    </citation>
    <scope>NUCLEOTIDE SEQUENCE</scope>
    <source>
        <tissue evidence="7">Leaf</tissue>
    </source>
</reference>
<evidence type="ECO:0000256" key="4">
    <source>
        <dbReference type="SAM" id="SignalP"/>
    </source>
</evidence>
<dbReference type="Proteomes" id="UP000811609">
    <property type="component" value="Chromosome 8"/>
</dbReference>
<dbReference type="Proteomes" id="UP000811246">
    <property type="component" value="Chromosome 8"/>
</dbReference>
<accession>A0A8T1PTI1</accession>
<dbReference type="EMBL" id="CM031832">
    <property type="protein sequence ID" value="KAG6698862.1"/>
    <property type="molecule type" value="Genomic_DNA"/>
</dbReference>
<feature type="signal peptide" evidence="4">
    <location>
        <begin position="1"/>
        <end position="27"/>
    </location>
</feature>
<dbReference type="EMBL" id="CM031816">
    <property type="protein sequence ID" value="KAG6644202.1"/>
    <property type="molecule type" value="Genomic_DNA"/>
</dbReference>
<keyword evidence="3 4" id="KW-0732">Signal</keyword>
<comment type="caution">
    <text evidence="6">The sequence shown here is derived from an EMBL/GenBank/DDBJ whole genome shotgun (WGS) entry which is preliminary data.</text>
</comment>